<sequence>MITLASDFGTPYPAAMKGVLARRTNARLVDVAHDFPRQDVRASAFWLREVLPYFPPATHLVVVDPGVGTDRRAIVVRAGEHLLVGPDNGVLLPATRRLADSGRDGDTDVDYECYEIEESALEQVEPVGANTAGANTGSIPNGPDATALHPSEDDTGRPDGPASATFHGRDVFAPAAGEVHEAGLEGVTDLEWLTPLVDDPVDCRLPEPTLEDERAAGEVLTVDDFGNVITNVPGGFLTGCDRVSVNDEVVPIGETFASVPVGERLATVGSHGYVELDVNQGRGDEAFGLEGGKHVTLETIEDD</sequence>
<dbReference type="Gene3D" id="2.40.30.90">
    <property type="entry name" value="Bacterial fluorinating enzyme like"/>
    <property type="match status" value="1"/>
</dbReference>
<dbReference type="PANTHER" id="PTHR35092">
    <property type="entry name" value="CHLORINASE MJ1651"/>
    <property type="match status" value="1"/>
</dbReference>
<feature type="domain" description="S-adenosyl-l-methionine hydroxide adenosyltransferase C-terminal" evidence="5">
    <location>
        <begin position="217"/>
        <end position="296"/>
    </location>
</feature>
<evidence type="ECO:0000313" key="7">
    <source>
        <dbReference type="EMBL" id="SIR26824.1"/>
    </source>
</evidence>
<dbReference type="InterPro" id="IPR046469">
    <property type="entry name" value="SAM_HAT_N"/>
</dbReference>
<evidence type="ECO:0000256" key="2">
    <source>
        <dbReference type="ARBA" id="ARBA00024035"/>
    </source>
</evidence>
<dbReference type="Pfam" id="PF01887">
    <property type="entry name" value="SAM_HAT_N"/>
    <property type="match status" value="1"/>
</dbReference>
<dbReference type="PANTHER" id="PTHR35092:SF1">
    <property type="entry name" value="CHLORINASE MJ1651"/>
    <property type="match status" value="1"/>
</dbReference>
<dbReference type="Gene3D" id="3.40.50.10790">
    <property type="entry name" value="S-adenosyl-l-methionine hydroxide adenosyltransferase, N-terminal"/>
    <property type="match status" value="1"/>
</dbReference>
<dbReference type="SUPFAM" id="SSF101852">
    <property type="entry name" value="Bacterial fluorinating enzyme, C-terminal domain"/>
    <property type="match status" value="1"/>
</dbReference>
<dbReference type="OrthoDB" id="372224at2157"/>
<organism evidence="7 8">
    <name type="scientific">Natronorubrum daqingense</name>
    <dbReference type="NCBI Taxonomy" id="588898"/>
    <lineage>
        <taxon>Archaea</taxon>
        <taxon>Methanobacteriati</taxon>
        <taxon>Methanobacteriota</taxon>
        <taxon>Stenosarchaea group</taxon>
        <taxon>Halobacteria</taxon>
        <taxon>Halobacteriales</taxon>
        <taxon>Natrialbaceae</taxon>
        <taxon>Natronorubrum</taxon>
    </lineage>
</organism>
<dbReference type="Pfam" id="PF20257">
    <property type="entry name" value="SAM_HAT_C"/>
    <property type="match status" value="1"/>
</dbReference>
<keyword evidence="1" id="KW-0949">S-adenosyl-L-methionine</keyword>
<evidence type="ECO:0000313" key="8">
    <source>
        <dbReference type="Proteomes" id="UP000185687"/>
    </source>
</evidence>
<evidence type="ECO:0000313" key="9">
    <source>
        <dbReference type="Proteomes" id="UP000187321"/>
    </source>
</evidence>
<dbReference type="Proteomes" id="UP000185687">
    <property type="component" value="Unassembled WGS sequence"/>
</dbReference>
<dbReference type="PIRSF" id="PIRSF006779">
    <property type="entry name" value="UCP006779"/>
    <property type="match status" value="1"/>
</dbReference>
<dbReference type="EMBL" id="FTNP01000001">
    <property type="protein sequence ID" value="SIR26824.1"/>
    <property type="molecule type" value="Genomic_DNA"/>
</dbReference>
<dbReference type="STRING" id="588898.BB347_01200"/>
<dbReference type="InterPro" id="IPR023228">
    <property type="entry name" value="SAM_OH_AdoTrfase_N_sf"/>
</dbReference>
<dbReference type="RefSeq" id="WP_076579208.1">
    <property type="nucleotide sequence ID" value="NZ_CP019327.1"/>
</dbReference>
<dbReference type="SUPFAM" id="SSF102522">
    <property type="entry name" value="Bacterial fluorinating enzyme, N-terminal domain"/>
    <property type="match status" value="2"/>
</dbReference>
<dbReference type="EMBL" id="CP019327">
    <property type="protein sequence ID" value="APX95337.1"/>
    <property type="molecule type" value="Genomic_DNA"/>
</dbReference>
<protein>
    <submittedName>
        <fullName evidence="6">NAD operon protein</fullName>
    </submittedName>
</protein>
<evidence type="ECO:0000259" key="4">
    <source>
        <dbReference type="Pfam" id="PF01887"/>
    </source>
</evidence>
<keyword evidence="8" id="KW-1185">Reference proteome</keyword>
<dbReference type="AlphaFoldDB" id="A0A1N6ZJ85"/>
<reference evidence="6 9" key="1">
    <citation type="submission" date="2017-01" db="EMBL/GenBank/DDBJ databases">
        <title>Complete genome sequence of Haloterrigena daqingensis type strain (JX313T).</title>
        <authorList>
            <person name="Shuang W."/>
        </authorList>
    </citation>
    <scope>NUCLEOTIDE SEQUENCE [LARGE SCALE GENOMIC DNA]</scope>
    <source>
        <strain evidence="6 9">JX313</strain>
    </source>
</reference>
<evidence type="ECO:0000313" key="6">
    <source>
        <dbReference type="EMBL" id="APX95337.1"/>
    </source>
</evidence>
<evidence type="ECO:0000256" key="3">
    <source>
        <dbReference type="SAM" id="MobiDB-lite"/>
    </source>
</evidence>
<gene>
    <name evidence="6" type="ORF">BB347_01200</name>
    <name evidence="7" type="ORF">SAMN05421809_0820</name>
</gene>
<dbReference type="InterPro" id="IPR046470">
    <property type="entry name" value="SAM_HAT_C"/>
</dbReference>
<accession>A0A1N6ZJ85</accession>
<feature type="region of interest" description="Disordered" evidence="3">
    <location>
        <begin position="123"/>
        <end position="167"/>
    </location>
</feature>
<proteinExistence type="inferred from homology"/>
<dbReference type="GeneID" id="30954517"/>
<dbReference type="KEGG" id="hda:BB347_01200"/>
<dbReference type="Proteomes" id="UP000187321">
    <property type="component" value="Chromosome"/>
</dbReference>
<name>A0A1N6ZJ85_9EURY</name>
<dbReference type="InterPro" id="IPR002747">
    <property type="entry name" value="SAM_OH_AdoTrfase"/>
</dbReference>
<evidence type="ECO:0000256" key="1">
    <source>
        <dbReference type="ARBA" id="ARBA00022691"/>
    </source>
</evidence>
<comment type="similarity">
    <text evidence="2">Belongs to the SAM hydrolase / SAM-dependent halogenase family.</text>
</comment>
<feature type="domain" description="S-adenosyl-l-methionine hydroxide adenosyltransferase N-terminal" evidence="4">
    <location>
        <begin position="2"/>
        <end position="99"/>
    </location>
</feature>
<reference evidence="7 8" key="2">
    <citation type="submission" date="2017-01" db="EMBL/GenBank/DDBJ databases">
        <authorList>
            <person name="Mah S.A."/>
            <person name="Swanson W.J."/>
            <person name="Moy G.W."/>
            <person name="Vacquier V.D."/>
        </authorList>
    </citation>
    <scope>NUCLEOTIDE SEQUENCE [LARGE SCALE GENOMIC DNA]</scope>
    <source>
        <strain evidence="7 8">CGMCC 1.8909</strain>
    </source>
</reference>
<dbReference type="InterPro" id="IPR023227">
    <property type="entry name" value="SAM_OH_AdoTrfase_C_sf"/>
</dbReference>
<evidence type="ECO:0000259" key="5">
    <source>
        <dbReference type="Pfam" id="PF20257"/>
    </source>
</evidence>